<dbReference type="GO" id="GO:0046872">
    <property type="term" value="F:metal ion binding"/>
    <property type="evidence" value="ECO:0007669"/>
    <property type="project" value="InterPro"/>
</dbReference>
<dbReference type="SUPFAM" id="SSF56300">
    <property type="entry name" value="Metallo-dependent phosphatases"/>
    <property type="match status" value="1"/>
</dbReference>
<dbReference type="Gene3D" id="3.60.21.10">
    <property type="match status" value="1"/>
</dbReference>
<keyword evidence="1" id="KW-0732">Signal</keyword>
<dbReference type="PANTHER" id="PTHR11575">
    <property type="entry name" value="5'-NUCLEOTIDASE-RELATED"/>
    <property type="match status" value="1"/>
</dbReference>
<dbReference type="InterPro" id="IPR004843">
    <property type="entry name" value="Calcineurin-like_PHP"/>
</dbReference>
<dbReference type="GO" id="GO:0009166">
    <property type="term" value="P:nucleotide catabolic process"/>
    <property type="evidence" value="ECO:0007669"/>
    <property type="project" value="InterPro"/>
</dbReference>
<reference evidence="5 6" key="1">
    <citation type="submission" date="2019-07" db="EMBL/GenBank/DDBJ databases">
        <title>Whole genome shotgun sequence of Staphylococcus piscifermentans NBRC 109625.</title>
        <authorList>
            <person name="Hosoyama A."/>
            <person name="Uohara A."/>
            <person name="Ohji S."/>
            <person name="Ichikawa N."/>
        </authorList>
    </citation>
    <scope>NUCLEOTIDE SEQUENCE [LARGE SCALE GENOMIC DNA]</scope>
    <source>
        <strain evidence="5 6">NBRC 109625</strain>
    </source>
</reference>
<gene>
    <name evidence="5" type="ORF">SPI02_21150</name>
</gene>
<dbReference type="Pfam" id="PF00149">
    <property type="entry name" value="Metallophos"/>
    <property type="match status" value="1"/>
</dbReference>
<feature type="domain" description="5'-Nucleotidase C-terminal" evidence="4">
    <location>
        <begin position="323"/>
        <end position="477"/>
    </location>
</feature>
<dbReference type="PRINTS" id="PR01607">
    <property type="entry name" value="APYRASEFAMLY"/>
</dbReference>
<dbReference type="GO" id="GO:0016788">
    <property type="term" value="F:hydrolase activity, acting on ester bonds"/>
    <property type="evidence" value="ECO:0007669"/>
    <property type="project" value="InterPro"/>
</dbReference>
<dbReference type="PANTHER" id="PTHR11575:SF6">
    <property type="entry name" value="2',3'-CYCLIC-NUCLEOTIDE 2'-PHOSPHODIESTERASE_3'-NUCLEOTIDASE"/>
    <property type="match status" value="1"/>
</dbReference>
<dbReference type="PROSITE" id="PS00786">
    <property type="entry name" value="5_NUCLEOTIDASE_2"/>
    <property type="match status" value="1"/>
</dbReference>
<dbReference type="GO" id="GO:0030288">
    <property type="term" value="C:outer membrane-bounded periplasmic space"/>
    <property type="evidence" value="ECO:0007669"/>
    <property type="project" value="TreeGrafter"/>
</dbReference>
<evidence type="ECO:0000256" key="1">
    <source>
        <dbReference type="ARBA" id="ARBA00022729"/>
    </source>
</evidence>
<dbReference type="EMBL" id="BKAR01000033">
    <property type="protein sequence ID" value="GEP85530.1"/>
    <property type="molecule type" value="Genomic_DNA"/>
</dbReference>
<evidence type="ECO:0000259" key="3">
    <source>
        <dbReference type="Pfam" id="PF00149"/>
    </source>
</evidence>
<dbReference type="Gene3D" id="3.90.780.10">
    <property type="entry name" value="5'-Nucleotidase, C-terminal domain"/>
    <property type="match status" value="1"/>
</dbReference>
<keyword evidence="2" id="KW-0378">Hydrolase</keyword>
<dbReference type="SUPFAM" id="SSF55816">
    <property type="entry name" value="5'-nucleotidase (syn. UDP-sugar hydrolase), C-terminal domain"/>
    <property type="match status" value="1"/>
</dbReference>
<sequence>MTQLAFYVVSDVHGYIFPTNYQESQQQLPMGLLHAKQLIEQDQVQYPHHILIDNGDFLQGSPLGHYLAKELGSAQKLANIYNHFGFDVGIIGNHEFNFGLSYLLETLDKLQFPILSANILKDGRPFTGHGVDYIERAGLKIGIIGLTTQYVPHWEQADHIEGLTFESAASTLKKWLPEIRAKADIVAVCYHGGFERALGSGEPTEALTGENEGYALLERFHSDIDLLITGHQHRQIAETVHGIPVIQPGTKGEKVGKIVLDIEGDQIQCTEVSLLANETLTPVPDPNPEFQQKMAAFDAEVDAWLDIPIAHLQETMQIEDPFLARTQPHPYINFLNYILMKVSGAQIAASALFDLSQGFGHEVTMRDVLNNYPFPNTFNVLEVSGQDIKNALEQTAEYFAVENGEVVVNPQFVEPKPQHYNYDIYSGISYTIKVSNPVGQRIIQLEFQGESLQLSQTYTLALNNYRAVGGGNYSMFTADKIVKDIQIEGAQLIIDYLQQHPELKIPNITNFKVEV</sequence>
<keyword evidence="6" id="KW-1185">Reference proteome</keyword>
<dbReference type="AlphaFoldDB" id="A0A239TJA2"/>
<dbReference type="OrthoDB" id="9775118at2"/>
<evidence type="ECO:0000256" key="2">
    <source>
        <dbReference type="RuleBase" id="RU362119"/>
    </source>
</evidence>
<protein>
    <submittedName>
        <fullName evidence="5">Bifunctional metallophosphatase/5'-nucleotidase</fullName>
    </submittedName>
</protein>
<comment type="caution">
    <text evidence="5">The sequence shown here is derived from an EMBL/GenBank/DDBJ whole genome shotgun (WGS) entry which is preliminary data.</text>
</comment>
<dbReference type="RefSeq" id="WP_095102930.1">
    <property type="nucleotide sequence ID" value="NZ_BKAR01000033.1"/>
</dbReference>
<evidence type="ECO:0000313" key="6">
    <source>
        <dbReference type="Proteomes" id="UP000321736"/>
    </source>
</evidence>
<keyword evidence="2" id="KW-0547">Nucleotide-binding</keyword>
<name>A0A239TJA2_9STAP</name>
<evidence type="ECO:0000259" key="4">
    <source>
        <dbReference type="Pfam" id="PF02872"/>
    </source>
</evidence>
<dbReference type="InterPro" id="IPR029052">
    <property type="entry name" value="Metallo-depent_PP-like"/>
</dbReference>
<dbReference type="Pfam" id="PF02872">
    <property type="entry name" value="5_nucleotid_C"/>
    <property type="match status" value="1"/>
</dbReference>
<comment type="similarity">
    <text evidence="2">Belongs to the 5'-nucleotidase family.</text>
</comment>
<evidence type="ECO:0000313" key="5">
    <source>
        <dbReference type="EMBL" id="GEP85530.1"/>
    </source>
</evidence>
<feature type="domain" description="Calcineurin-like phosphoesterase" evidence="3">
    <location>
        <begin position="6"/>
        <end position="234"/>
    </location>
</feature>
<dbReference type="InterPro" id="IPR006179">
    <property type="entry name" value="5_nucleotidase/apyrase"/>
</dbReference>
<dbReference type="GO" id="GO:0000166">
    <property type="term" value="F:nucleotide binding"/>
    <property type="evidence" value="ECO:0007669"/>
    <property type="project" value="UniProtKB-KW"/>
</dbReference>
<dbReference type="InterPro" id="IPR036907">
    <property type="entry name" value="5'-Nucleotdase_C_sf"/>
</dbReference>
<dbReference type="InterPro" id="IPR006146">
    <property type="entry name" value="5'-Nucleotdase_CS"/>
</dbReference>
<dbReference type="Proteomes" id="UP000321736">
    <property type="component" value="Unassembled WGS sequence"/>
</dbReference>
<dbReference type="InterPro" id="IPR008334">
    <property type="entry name" value="5'-Nucleotdase_C"/>
</dbReference>
<accession>A0A239TJA2</accession>
<proteinExistence type="inferred from homology"/>
<organism evidence="5 6">
    <name type="scientific">Staphylococcus piscifermentans</name>
    <dbReference type="NCBI Taxonomy" id="70258"/>
    <lineage>
        <taxon>Bacteria</taxon>
        <taxon>Bacillati</taxon>
        <taxon>Bacillota</taxon>
        <taxon>Bacilli</taxon>
        <taxon>Bacillales</taxon>
        <taxon>Staphylococcaceae</taxon>
        <taxon>Staphylococcus</taxon>
    </lineage>
</organism>